<feature type="region of interest" description="Disordered" evidence="1">
    <location>
        <begin position="348"/>
        <end position="373"/>
    </location>
</feature>
<dbReference type="PANTHER" id="PTHR15955">
    <property type="entry name" value="RWD DOMAIN CONTAINING PROTEIN 2"/>
    <property type="match status" value="1"/>
</dbReference>
<dbReference type="OMA" id="GIIICEG"/>
<dbReference type="AlphaFoldDB" id="A0A1J1GNA1"/>
<dbReference type="Pfam" id="PF05773">
    <property type="entry name" value="RWD"/>
    <property type="match status" value="1"/>
</dbReference>
<dbReference type="Proteomes" id="UP000220797">
    <property type="component" value="Unassembled WGS sequence"/>
</dbReference>
<organism evidence="3 4">
    <name type="scientific">Plasmodium gallinaceum</name>
    <dbReference type="NCBI Taxonomy" id="5849"/>
    <lineage>
        <taxon>Eukaryota</taxon>
        <taxon>Sar</taxon>
        <taxon>Alveolata</taxon>
        <taxon>Apicomplexa</taxon>
        <taxon>Aconoidasida</taxon>
        <taxon>Haemosporida</taxon>
        <taxon>Plasmodiidae</taxon>
        <taxon>Plasmodium</taxon>
        <taxon>Plasmodium (Haemamoeba)</taxon>
    </lineage>
</organism>
<feature type="domain" description="RWD" evidence="2">
    <location>
        <begin position="62"/>
        <end position="169"/>
    </location>
</feature>
<accession>A0A1J1GNA1</accession>
<dbReference type="RefSeq" id="XP_028526735.1">
    <property type="nucleotide sequence ID" value="XM_028675177.1"/>
</dbReference>
<dbReference type="EMBL" id="CVMV01000019">
    <property type="protein sequence ID" value="CRG93914.1"/>
    <property type="molecule type" value="Genomic_DNA"/>
</dbReference>
<dbReference type="InterPro" id="IPR059181">
    <property type="entry name" value="RWDD2A-B_C"/>
</dbReference>
<feature type="region of interest" description="Disordered" evidence="1">
    <location>
        <begin position="1"/>
        <end position="26"/>
    </location>
</feature>
<evidence type="ECO:0000259" key="2">
    <source>
        <dbReference type="PROSITE" id="PS50908"/>
    </source>
</evidence>
<gene>
    <name evidence="3" type="ORF">PGAL8A_00162300</name>
</gene>
<dbReference type="InterPro" id="IPR006575">
    <property type="entry name" value="RWD_dom"/>
</dbReference>
<feature type="compositionally biased region" description="Basic and acidic residues" evidence="1">
    <location>
        <begin position="1"/>
        <end position="14"/>
    </location>
</feature>
<sequence length="373" mass="43809">MLHNKKASDNELSQKKKKSGGTNSKEIKIESLKENIAKEDTYNIEEKKRKEILMKCEELQKKELEALKLIYVLNGELNIKNENDKEKHTIIHIQLNDQNINDNIINLTFELPKDYPLNSFLIINICVKNFSTDMNNYINDQIYKYIQNYFEQECILHIIYKVNELVENIQNKKEVIDNSDSSSDEKIGKDDKNSQELINNIPLLYYKMPYSHQSRILSRRLCYSHHILSLIKRSYILKWAKELNIGGYSKIGYPGIIICEGPKEEVDFYINSLNKLRWKHFDCRGMEDIKLNEYEDLDEARVLPKSMYELDSKGMSTLSNICTECGLRDLFLTSMKIYNTNGKHVKSEKSKNLDKNNEENLKINNKGKKKKKK</sequence>
<dbReference type="GeneID" id="39730148"/>
<dbReference type="InterPro" id="IPR016135">
    <property type="entry name" value="UBQ-conjugating_enzyme/RWD"/>
</dbReference>
<dbReference type="PANTHER" id="PTHR15955:SF8">
    <property type="entry name" value="RWD DOMAIN-CONTAINING PROTEIN 2B-RELATED"/>
    <property type="match status" value="1"/>
</dbReference>
<comment type="caution">
    <text evidence="3">The sequence shown here is derived from an EMBL/GenBank/DDBJ whole genome shotgun (WGS) entry which is preliminary data.</text>
</comment>
<dbReference type="InterPro" id="IPR017359">
    <property type="entry name" value="Phi-like"/>
</dbReference>
<dbReference type="VEuPathDB" id="PlasmoDB:PGAL8A_00162300"/>
<dbReference type="PROSITE" id="PS50908">
    <property type="entry name" value="RWD"/>
    <property type="match status" value="1"/>
</dbReference>
<reference evidence="3" key="1">
    <citation type="submission" date="2015-04" db="EMBL/GenBank/DDBJ databases">
        <authorList>
            <consortium name="Pathogen Informatics"/>
        </authorList>
    </citation>
    <scope>NUCLEOTIDE SEQUENCE [LARGE SCALE GENOMIC DNA]</scope>
    <source>
        <strain evidence="3">8A</strain>
    </source>
</reference>
<dbReference type="Gene3D" id="3.10.110.10">
    <property type="entry name" value="Ubiquitin Conjugating Enzyme"/>
    <property type="match status" value="1"/>
</dbReference>
<evidence type="ECO:0000313" key="3">
    <source>
        <dbReference type="EMBL" id="CRG93914.1"/>
    </source>
</evidence>
<proteinExistence type="predicted"/>
<name>A0A1J1GNA1_PLAGA</name>
<dbReference type="OrthoDB" id="432412at2759"/>
<keyword evidence="4" id="KW-1185">Reference proteome</keyword>
<evidence type="ECO:0000256" key="1">
    <source>
        <dbReference type="SAM" id="MobiDB-lite"/>
    </source>
</evidence>
<feature type="compositionally biased region" description="Basic and acidic residues" evidence="1">
    <location>
        <begin position="348"/>
        <end position="361"/>
    </location>
</feature>
<protein>
    <recommendedName>
        <fullName evidence="2">RWD domain-containing protein</fullName>
    </recommendedName>
</protein>
<evidence type="ECO:0000313" key="4">
    <source>
        <dbReference type="Proteomes" id="UP000220797"/>
    </source>
</evidence>
<dbReference type="Pfam" id="PF06544">
    <property type="entry name" value="Prp3_C"/>
    <property type="match status" value="1"/>
</dbReference>
<dbReference type="InterPro" id="IPR010541">
    <property type="entry name" value="Prp3_C"/>
</dbReference>
<dbReference type="CDD" id="cd24163">
    <property type="entry name" value="RWDD2_C"/>
    <property type="match status" value="1"/>
</dbReference>
<dbReference type="SUPFAM" id="SSF54495">
    <property type="entry name" value="UBC-like"/>
    <property type="match status" value="1"/>
</dbReference>